<dbReference type="EMBL" id="KQ965744">
    <property type="protein sequence ID" value="KXS17965.1"/>
    <property type="molecule type" value="Genomic_DNA"/>
</dbReference>
<dbReference type="STRING" id="1344416.A0A139AN91"/>
<dbReference type="Proteomes" id="UP000070544">
    <property type="component" value="Unassembled WGS sequence"/>
</dbReference>
<proteinExistence type="predicted"/>
<accession>A0A139AN91</accession>
<gene>
    <name evidence="1" type="ORF">M427DRAFT_30074</name>
</gene>
<dbReference type="OrthoDB" id="2161104at2759"/>
<reference evidence="1 2" key="1">
    <citation type="journal article" date="2015" name="Genome Biol. Evol.">
        <title>Phylogenomic analyses indicate that early fungi evolved digesting cell walls of algal ancestors of land plants.</title>
        <authorList>
            <person name="Chang Y."/>
            <person name="Wang S."/>
            <person name="Sekimoto S."/>
            <person name="Aerts A.L."/>
            <person name="Choi C."/>
            <person name="Clum A."/>
            <person name="LaButti K.M."/>
            <person name="Lindquist E.A."/>
            <person name="Yee Ngan C."/>
            <person name="Ohm R.A."/>
            <person name="Salamov A.A."/>
            <person name="Grigoriev I.V."/>
            <person name="Spatafora J.W."/>
            <person name="Berbee M.L."/>
        </authorList>
    </citation>
    <scope>NUCLEOTIDE SEQUENCE [LARGE SCALE GENOMIC DNA]</scope>
    <source>
        <strain evidence="1 2">JEL478</strain>
    </source>
</reference>
<keyword evidence="2" id="KW-1185">Reference proteome</keyword>
<evidence type="ECO:0000313" key="1">
    <source>
        <dbReference type="EMBL" id="KXS17965.1"/>
    </source>
</evidence>
<dbReference type="AlphaFoldDB" id="A0A139AN91"/>
<name>A0A139AN91_GONPJ</name>
<organism evidence="1 2">
    <name type="scientific">Gonapodya prolifera (strain JEL478)</name>
    <name type="common">Monoblepharis prolifera</name>
    <dbReference type="NCBI Taxonomy" id="1344416"/>
    <lineage>
        <taxon>Eukaryota</taxon>
        <taxon>Fungi</taxon>
        <taxon>Fungi incertae sedis</taxon>
        <taxon>Chytridiomycota</taxon>
        <taxon>Chytridiomycota incertae sedis</taxon>
        <taxon>Monoblepharidomycetes</taxon>
        <taxon>Monoblepharidales</taxon>
        <taxon>Gonapodyaceae</taxon>
        <taxon>Gonapodya</taxon>
    </lineage>
</organism>
<sequence>MSPDALIPSLGVLKVVSEGYPIQFGIAFEDIIDLLVGWYVEPTTSDNAMRALELAFLSYIPFWLRHLSAALQLLGHLLHDAEVATEQINGSLPEPGEAKCFAILRCAFAILHSLFLCLTDVAVADAERSHMSNVRSLTVQAFHLVTKASRRFGGGRLRDIAVEAGVTFGTLMNGDPAFQEAAFGAVLVEVEKEDITKMEVHAILEGAEKACATW</sequence>
<protein>
    <submittedName>
        <fullName evidence="1">Uncharacterized protein</fullName>
    </submittedName>
</protein>
<evidence type="ECO:0000313" key="2">
    <source>
        <dbReference type="Proteomes" id="UP000070544"/>
    </source>
</evidence>